<dbReference type="EMBL" id="AOLS01000061">
    <property type="protein sequence ID" value="EMA17300.1"/>
    <property type="molecule type" value="Genomic_DNA"/>
</dbReference>
<keyword evidence="1" id="KW-1133">Transmembrane helix</keyword>
<sequence length="80" mass="9195">MDRRKYRLSKILNPWAGIAGYGLILVLIDGWATPILIGCVWLIACMVGGRACYASAIDPREAWYRQIRKRQIQQQEEQDS</sequence>
<dbReference type="Proteomes" id="UP000011687">
    <property type="component" value="Unassembled WGS sequence"/>
</dbReference>
<organism evidence="2 3">
    <name type="scientific">Haloarcula marismortui ATCC 33799</name>
    <dbReference type="NCBI Taxonomy" id="662475"/>
    <lineage>
        <taxon>Archaea</taxon>
        <taxon>Methanobacteriati</taxon>
        <taxon>Methanobacteriota</taxon>
        <taxon>Stenosarchaea group</taxon>
        <taxon>Halobacteria</taxon>
        <taxon>Halobacteriales</taxon>
        <taxon>Haloarculaceae</taxon>
        <taxon>Haloarcula</taxon>
    </lineage>
</organism>
<protein>
    <submittedName>
        <fullName evidence="2">Uncharacterized protein</fullName>
    </submittedName>
</protein>
<feature type="transmembrane region" description="Helical" evidence="1">
    <location>
        <begin position="34"/>
        <end position="56"/>
    </location>
</feature>
<evidence type="ECO:0000313" key="2">
    <source>
        <dbReference type="EMBL" id="EMA17300.1"/>
    </source>
</evidence>
<name>M0KBS9_9EURY</name>
<feature type="transmembrane region" description="Helical" evidence="1">
    <location>
        <begin position="12"/>
        <end position="28"/>
    </location>
</feature>
<gene>
    <name evidence="2" type="ORF">C435_11385</name>
</gene>
<evidence type="ECO:0000313" key="3">
    <source>
        <dbReference type="Proteomes" id="UP000011687"/>
    </source>
</evidence>
<dbReference type="AlphaFoldDB" id="M0KBS9"/>
<keyword evidence="3" id="KW-1185">Reference proteome</keyword>
<accession>M0KBS9</accession>
<evidence type="ECO:0000256" key="1">
    <source>
        <dbReference type="SAM" id="Phobius"/>
    </source>
</evidence>
<keyword evidence="1" id="KW-0812">Transmembrane</keyword>
<proteinExistence type="predicted"/>
<reference evidence="2 3" key="1">
    <citation type="journal article" date="2014" name="PLoS Genet.">
        <title>Phylogenetically driven sequencing of extremely halophilic archaea reveals strategies for static and dynamic osmo-response.</title>
        <authorList>
            <person name="Becker E.A."/>
            <person name="Seitzer P.M."/>
            <person name="Tritt A."/>
            <person name="Larsen D."/>
            <person name="Krusor M."/>
            <person name="Yao A.I."/>
            <person name="Wu D."/>
            <person name="Madern D."/>
            <person name="Eisen J.A."/>
            <person name="Darling A.E."/>
            <person name="Facciotti M.T."/>
        </authorList>
    </citation>
    <scope>NUCLEOTIDE SEQUENCE [LARGE SCALE GENOMIC DNA]</scope>
    <source>
        <strain evidence="2 3">ATCC 33799</strain>
    </source>
</reference>
<keyword evidence="1" id="KW-0472">Membrane</keyword>
<comment type="caution">
    <text evidence="2">The sequence shown here is derived from an EMBL/GenBank/DDBJ whole genome shotgun (WGS) entry which is preliminary data.</text>
</comment>